<accession>D6SL56</accession>
<sequence>MPQPDFWAGLPNVLIKAKDFTVDRAASFYMEVSIGIIFTLRA</sequence>
<evidence type="ECO:0000313" key="1">
    <source>
        <dbReference type="EMBL" id="EFI35417.1"/>
    </source>
</evidence>
<reference evidence="1" key="1">
    <citation type="submission" date="2010-05" db="EMBL/GenBank/DDBJ databases">
        <title>The draft genome of Desulfonatronospira thiodismutans ASO3-1.</title>
        <authorList>
            <consortium name="US DOE Joint Genome Institute (JGI-PGF)"/>
            <person name="Lucas S."/>
            <person name="Copeland A."/>
            <person name="Lapidus A."/>
            <person name="Cheng J.-F."/>
            <person name="Bruce D."/>
            <person name="Goodwin L."/>
            <person name="Pitluck S."/>
            <person name="Chertkov O."/>
            <person name="Brettin T."/>
            <person name="Detter J.C."/>
            <person name="Han C."/>
            <person name="Land M.L."/>
            <person name="Hauser L."/>
            <person name="Kyrpides N."/>
            <person name="Mikhailova N."/>
            <person name="Muyzer G."/>
            <person name="Woyke T."/>
        </authorList>
    </citation>
    <scope>NUCLEOTIDE SEQUENCE [LARGE SCALE GENOMIC DNA]</scope>
    <source>
        <strain evidence="1">ASO3-1</strain>
    </source>
</reference>
<name>D6SL56_9BACT</name>
<protein>
    <submittedName>
        <fullName evidence="1">Uncharacterized protein</fullName>
    </submittedName>
</protein>
<dbReference type="EMBL" id="ACJN02000001">
    <property type="protein sequence ID" value="EFI35417.1"/>
    <property type="molecule type" value="Genomic_DNA"/>
</dbReference>
<organism evidence="1 2">
    <name type="scientific">Desulfonatronospira thiodismutans ASO3-1</name>
    <dbReference type="NCBI Taxonomy" id="555779"/>
    <lineage>
        <taxon>Bacteria</taxon>
        <taxon>Pseudomonadati</taxon>
        <taxon>Thermodesulfobacteriota</taxon>
        <taxon>Desulfovibrionia</taxon>
        <taxon>Desulfovibrionales</taxon>
        <taxon>Desulfonatronovibrionaceae</taxon>
        <taxon>Desulfonatronospira</taxon>
    </lineage>
</organism>
<dbReference type="Proteomes" id="UP000005496">
    <property type="component" value="Unassembled WGS sequence"/>
</dbReference>
<gene>
    <name evidence="1" type="ORF">Dthio_PD2835</name>
</gene>
<dbReference type="AlphaFoldDB" id="D6SL56"/>
<evidence type="ECO:0000313" key="2">
    <source>
        <dbReference type="Proteomes" id="UP000005496"/>
    </source>
</evidence>
<proteinExistence type="predicted"/>
<comment type="caution">
    <text evidence="1">The sequence shown here is derived from an EMBL/GenBank/DDBJ whole genome shotgun (WGS) entry which is preliminary data.</text>
</comment>
<keyword evidence="2" id="KW-1185">Reference proteome</keyword>